<evidence type="ECO:0000256" key="1">
    <source>
        <dbReference type="ARBA" id="ARBA00004370"/>
    </source>
</evidence>
<dbReference type="GO" id="GO:0015914">
    <property type="term" value="P:phospholipid transport"/>
    <property type="evidence" value="ECO:0007669"/>
    <property type="project" value="TreeGrafter"/>
</dbReference>
<keyword evidence="5" id="KW-0445">Lipid transport</keyword>
<keyword evidence="7" id="KW-0496">Mitochondrion</keyword>
<dbReference type="AlphaFoldDB" id="A0A0L0T2D6"/>
<dbReference type="eggNOG" id="ENOG502QQS2">
    <property type="taxonomic scope" value="Eukaryota"/>
</dbReference>
<evidence type="ECO:0000256" key="4">
    <source>
        <dbReference type="ARBA" id="ARBA00022824"/>
    </source>
</evidence>
<comment type="subcellular location">
    <subcellularLocation>
        <location evidence="1">Membrane</location>
    </subcellularLocation>
</comment>
<proteinExistence type="predicted"/>
<keyword evidence="8" id="KW-0472">Membrane</keyword>
<evidence type="ECO:0000256" key="3">
    <source>
        <dbReference type="ARBA" id="ARBA00022787"/>
    </source>
</evidence>
<dbReference type="GO" id="GO:0032865">
    <property type="term" value="C:ERMES complex"/>
    <property type="evidence" value="ECO:0007669"/>
    <property type="project" value="InterPro"/>
</dbReference>
<feature type="region of interest" description="Disordered" evidence="9">
    <location>
        <begin position="67"/>
        <end position="108"/>
    </location>
</feature>
<reference evidence="11 12" key="1">
    <citation type="submission" date="2009-11" db="EMBL/GenBank/DDBJ databases">
        <title>Annotation of Allomyces macrogynus ATCC 38327.</title>
        <authorList>
            <consortium name="The Broad Institute Genome Sequencing Platform"/>
            <person name="Russ C."/>
            <person name="Cuomo C."/>
            <person name="Burger G."/>
            <person name="Gray M.W."/>
            <person name="Holland P.W.H."/>
            <person name="King N."/>
            <person name="Lang F.B.F."/>
            <person name="Roger A.J."/>
            <person name="Ruiz-Trillo I."/>
            <person name="Young S.K."/>
            <person name="Zeng Q."/>
            <person name="Gargeya S."/>
            <person name="Fitzgerald M."/>
            <person name="Haas B."/>
            <person name="Abouelleil A."/>
            <person name="Alvarado L."/>
            <person name="Arachchi H.M."/>
            <person name="Berlin A."/>
            <person name="Chapman S.B."/>
            <person name="Gearin G."/>
            <person name="Goldberg J."/>
            <person name="Griggs A."/>
            <person name="Gujja S."/>
            <person name="Hansen M."/>
            <person name="Heiman D."/>
            <person name="Howarth C."/>
            <person name="Larimer J."/>
            <person name="Lui A."/>
            <person name="MacDonald P.J.P."/>
            <person name="McCowen C."/>
            <person name="Montmayeur A."/>
            <person name="Murphy C."/>
            <person name="Neiman D."/>
            <person name="Pearson M."/>
            <person name="Priest M."/>
            <person name="Roberts A."/>
            <person name="Saif S."/>
            <person name="Shea T."/>
            <person name="Sisk P."/>
            <person name="Stolte C."/>
            <person name="Sykes S."/>
            <person name="Wortman J."/>
            <person name="Nusbaum C."/>
            <person name="Birren B."/>
        </authorList>
    </citation>
    <scope>NUCLEOTIDE SEQUENCE [LARGE SCALE GENOMIC DNA]</scope>
    <source>
        <strain evidence="11 12">ATCC 38327</strain>
    </source>
</reference>
<feature type="compositionally biased region" description="Polar residues" evidence="9">
    <location>
        <begin position="70"/>
        <end position="80"/>
    </location>
</feature>
<dbReference type="PANTHER" id="PTHR28204:SF1">
    <property type="entry name" value="MITOCHONDRIAL DISTRIBUTION AND MORPHOLOGY PROTEIN 12"/>
    <property type="match status" value="1"/>
</dbReference>
<evidence type="ECO:0000256" key="5">
    <source>
        <dbReference type="ARBA" id="ARBA00023055"/>
    </source>
</evidence>
<evidence type="ECO:0000256" key="6">
    <source>
        <dbReference type="ARBA" id="ARBA00023121"/>
    </source>
</evidence>
<keyword evidence="6" id="KW-0446">Lipid-binding</keyword>
<dbReference type="OMA" id="AAWPSWI"/>
<keyword evidence="12" id="KW-1185">Reference proteome</keyword>
<name>A0A0L0T2D6_ALLM3</name>
<dbReference type="PROSITE" id="PS51847">
    <property type="entry name" value="SMP"/>
    <property type="match status" value="1"/>
</dbReference>
<keyword evidence="4" id="KW-0256">Endoplasmic reticulum</keyword>
<keyword evidence="3" id="KW-1000">Mitochondrion outer membrane</keyword>
<reference evidence="12" key="2">
    <citation type="submission" date="2009-11" db="EMBL/GenBank/DDBJ databases">
        <title>The Genome Sequence of Allomyces macrogynus strain ATCC 38327.</title>
        <authorList>
            <consortium name="The Broad Institute Genome Sequencing Platform"/>
            <person name="Russ C."/>
            <person name="Cuomo C."/>
            <person name="Shea T."/>
            <person name="Young S.K."/>
            <person name="Zeng Q."/>
            <person name="Koehrsen M."/>
            <person name="Haas B."/>
            <person name="Borodovsky M."/>
            <person name="Guigo R."/>
            <person name="Alvarado L."/>
            <person name="Berlin A."/>
            <person name="Borenstein D."/>
            <person name="Chen Z."/>
            <person name="Engels R."/>
            <person name="Freedman E."/>
            <person name="Gellesch M."/>
            <person name="Goldberg J."/>
            <person name="Griggs A."/>
            <person name="Gujja S."/>
            <person name="Heiman D."/>
            <person name="Hepburn T."/>
            <person name="Howarth C."/>
            <person name="Jen D."/>
            <person name="Larson L."/>
            <person name="Lewis B."/>
            <person name="Mehta T."/>
            <person name="Park D."/>
            <person name="Pearson M."/>
            <person name="Roberts A."/>
            <person name="Saif S."/>
            <person name="Shenoy N."/>
            <person name="Sisk P."/>
            <person name="Stolte C."/>
            <person name="Sykes S."/>
            <person name="Walk T."/>
            <person name="White J."/>
            <person name="Yandava C."/>
            <person name="Burger G."/>
            <person name="Gray M.W."/>
            <person name="Holland P.W.H."/>
            <person name="King N."/>
            <person name="Lang F.B.F."/>
            <person name="Roger A.J."/>
            <person name="Ruiz-Trillo I."/>
            <person name="Lander E."/>
            <person name="Nusbaum C."/>
        </authorList>
    </citation>
    <scope>NUCLEOTIDE SEQUENCE [LARGE SCALE GENOMIC DNA]</scope>
    <source>
        <strain evidence="12">ATCC 38327</strain>
    </source>
</reference>
<evidence type="ECO:0000256" key="9">
    <source>
        <dbReference type="SAM" id="MobiDB-lite"/>
    </source>
</evidence>
<dbReference type="InterPro" id="IPR027532">
    <property type="entry name" value="Mdm12"/>
</dbReference>
<dbReference type="STRING" id="578462.A0A0L0T2D6"/>
<dbReference type="EMBL" id="GG745358">
    <property type="protein sequence ID" value="KNE68820.1"/>
    <property type="molecule type" value="Genomic_DNA"/>
</dbReference>
<gene>
    <name evidence="11" type="ORF">AMAG_13459</name>
</gene>
<evidence type="ECO:0000256" key="7">
    <source>
        <dbReference type="ARBA" id="ARBA00023128"/>
    </source>
</evidence>
<evidence type="ECO:0000256" key="8">
    <source>
        <dbReference type="ARBA" id="ARBA00023136"/>
    </source>
</evidence>
<evidence type="ECO:0000313" key="12">
    <source>
        <dbReference type="Proteomes" id="UP000054350"/>
    </source>
</evidence>
<dbReference type="VEuPathDB" id="FungiDB:AMAG_13459"/>
<dbReference type="InterPro" id="IPR031468">
    <property type="entry name" value="SMP_LBD"/>
</dbReference>
<feature type="domain" description="SMP-LTD" evidence="10">
    <location>
        <begin position="1"/>
        <end position="241"/>
    </location>
</feature>
<sequence length="242" mass="25977">MSLDINWSLLDADLAHALESYLNDRISAIQSPYVRHLRVSNLRFGSNPPDITLLSVVDPFDEFYHAEPTASDTVPPSAATSPVLRATPPVPSPPAPTASGATGLDPPARHATDVQIHVHVAYRGDVAVDSTAQLGAPLPGGGGGSLWLPVQMHLRGCHLDALLAVAVLGGGSRVAWCLLETEDETGSTSVIKALNIETSVGDASKQMLHNVTKVEKFLVDELHRLLDQECVWPNYQTVLFQR</sequence>
<protein>
    <recommendedName>
        <fullName evidence="10">SMP-LTD domain-containing protein</fullName>
    </recommendedName>
</protein>
<dbReference type="PANTHER" id="PTHR28204">
    <property type="entry name" value="MITOCHONDRIAL DISTRIBUTION AND MORPHOLOGY PROTEIN 12"/>
    <property type="match status" value="1"/>
</dbReference>
<dbReference type="GO" id="GO:0008289">
    <property type="term" value="F:lipid binding"/>
    <property type="evidence" value="ECO:0007669"/>
    <property type="project" value="UniProtKB-KW"/>
</dbReference>
<dbReference type="OrthoDB" id="3356905at2759"/>
<keyword evidence="2" id="KW-0813">Transport</keyword>
<accession>A0A0L0T2D6</accession>
<evidence type="ECO:0000259" key="10">
    <source>
        <dbReference type="PROSITE" id="PS51847"/>
    </source>
</evidence>
<dbReference type="Proteomes" id="UP000054350">
    <property type="component" value="Unassembled WGS sequence"/>
</dbReference>
<evidence type="ECO:0000313" key="11">
    <source>
        <dbReference type="EMBL" id="KNE68820.1"/>
    </source>
</evidence>
<organism evidence="11 12">
    <name type="scientific">Allomyces macrogynus (strain ATCC 38327)</name>
    <name type="common">Allomyces javanicus var. macrogynus</name>
    <dbReference type="NCBI Taxonomy" id="578462"/>
    <lineage>
        <taxon>Eukaryota</taxon>
        <taxon>Fungi</taxon>
        <taxon>Fungi incertae sedis</taxon>
        <taxon>Blastocladiomycota</taxon>
        <taxon>Blastocladiomycetes</taxon>
        <taxon>Blastocladiales</taxon>
        <taxon>Blastocladiaceae</taxon>
        <taxon>Allomyces</taxon>
    </lineage>
</organism>
<dbReference type="Pfam" id="PF26544">
    <property type="entry name" value="Mdm12"/>
    <property type="match status" value="1"/>
</dbReference>
<dbReference type="GO" id="GO:0007005">
    <property type="term" value="P:mitochondrion organization"/>
    <property type="evidence" value="ECO:0007669"/>
    <property type="project" value="InterPro"/>
</dbReference>
<dbReference type="GO" id="GO:1990456">
    <property type="term" value="P:mitochondrion-endoplasmic reticulum membrane tethering"/>
    <property type="evidence" value="ECO:0007669"/>
    <property type="project" value="TreeGrafter"/>
</dbReference>
<evidence type="ECO:0000256" key="2">
    <source>
        <dbReference type="ARBA" id="ARBA00022448"/>
    </source>
</evidence>